<keyword evidence="3" id="KW-1133">Transmembrane helix</keyword>
<feature type="domain" description="Peptidase M28" evidence="6">
    <location>
        <begin position="530"/>
        <end position="714"/>
    </location>
</feature>
<proteinExistence type="inferred from homology"/>
<dbReference type="CDD" id="cd02121">
    <property type="entry name" value="PA_GCPII_like"/>
    <property type="match status" value="1"/>
</dbReference>
<dbReference type="PANTHER" id="PTHR10404">
    <property type="entry name" value="N-ACETYLATED-ALPHA-LINKED ACIDIC DIPEPTIDASE"/>
    <property type="match status" value="1"/>
</dbReference>
<comment type="similarity">
    <text evidence="1">Belongs to the peptidase M28 family. M28B subfamily.</text>
</comment>
<dbReference type="FunFam" id="3.50.30.30:FF:000029">
    <property type="entry name" value="Glutamate carboxypeptidase Tre2, putative"/>
    <property type="match status" value="1"/>
</dbReference>
<evidence type="ECO:0000313" key="8">
    <source>
        <dbReference type="Proteomes" id="UP000517252"/>
    </source>
</evidence>
<dbReference type="PANTHER" id="PTHR10404:SF71">
    <property type="entry name" value="CARBOXYPEPTIDASE TRE2, PUTATIVE (AFU_ORTHOLOGUE AFUA_3G10650)-RELATED"/>
    <property type="match status" value="1"/>
</dbReference>
<dbReference type="InterPro" id="IPR036757">
    <property type="entry name" value="TFR-like_dimer_dom_sf"/>
</dbReference>
<sequence>MPSEKVPFYDPVPPTYDEALAGSSRNWVPPPAPTRDPIDERNATETESQSLLPRSGENSQGSRRPNGYRPPTVESDEEDDLWNSDSDADETNQVRREMEELEIEEPNRTGGGSLWGKRIGFKLSLPTWKWNWRIRIPRFRIQLPQRASVSAGSSPDDEALDRDDLENVRSWMQDLAFPKVNSMMVLVTFARLLALALVIGFMYFLFASGMLTGLTNGVNNGGLRFDPEDLRVHLQRTVDPRRMRAAVKIFSSYAHIAGTEGDYATALDVEAMFNKAGLDAVQKDDYYVYLNYPREDGRAVQIMDEKGENAIWTAALEEIERGGETAGKQTPAFHGHSKSGDVKGPLIYANYGSREDYKKIKDMGIDTKGAIALVRYYGTQTDRALKVKGAELAGFAGCLIYSDPADDGFLKGDVAPGGRYMPEDGVQRGAVSLMSWVVGDVLTPGWESKKEVPRLKVNEAQGLVQIPSLPLAWRDAQILLQHLQGFGQKVPDAWKGGVPEVGEWWTGNSSSPIVRLKNEQDENEKQPIWNVYGKIIGMEQSAKSIILGNHRDAWSFGATDPHTGTAIMIEMARIFGDLVGRGWRPLRSIEFMSWDAEEYNLIGSTEFVEKNVDSLRENAFAYINLDTVVSGPEFRASGSPPLQKSLFRAMNRVVDPNFNTTLKDLWDRRGAKLDGLGAGSDYVAFQDIAGTSSLDLEFGGEPFPYHSSYDNFDLMEQVIDPDFTYHGLLAQVVGLLLLDLADRPILPFDMVNYGRSLQTWIGDLESWAKKEEEKKNKKDFLKFDDLKDAAATVSAKAEQFSKWELEWDRTVHRSGGWETQELGGKRIAYNNKMGYFESMLLDLEFGGGIPNRTQFKHIVYGPQLWSGYDEAFFPAIRDLVDAELWDGANSYINKTATLMKEAASILEI</sequence>
<evidence type="ECO:0000313" key="7">
    <source>
        <dbReference type="EMBL" id="GFP54238.1"/>
    </source>
</evidence>
<feature type="transmembrane region" description="Helical" evidence="3">
    <location>
        <begin position="183"/>
        <end position="206"/>
    </location>
</feature>
<dbReference type="InterPro" id="IPR007365">
    <property type="entry name" value="TFR-like_dimer_dom"/>
</dbReference>
<dbReference type="SUPFAM" id="SSF53187">
    <property type="entry name" value="Zn-dependent exopeptidases"/>
    <property type="match status" value="1"/>
</dbReference>
<dbReference type="InterPro" id="IPR046450">
    <property type="entry name" value="PA_dom_sf"/>
</dbReference>
<dbReference type="Gene3D" id="3.50.30.30">
    <property type="match status" value="1"/>
</dbReference>
<feature type="domain" description="PA" evidence="4">
    <location>
        <begin position="342"/>
        <end position="429"/>
    </location>
</feature>
<dbReference type="Pfam" id="PF02225">
    <property type="entry name" value="PA"/>
    <property type="match status" value="1"/>
</dbReference>
<feature type="domain" description="Transferrin receptor-like dimerisation" evidence="5">
    <location>
        <begin position="781"/>
        <end position="907"/>
    </location>
</feature>
<dbReference type="Pfam" id="PF04253">
    <property type="entry name" value="TFR_dimer"/>
    <property type="match status" value="1"/>
</dbReference>
<evidence type="ECO:0000259" key="6">
    <source>
        <dbReference type="Pfam" id="PF04389"/>
    </source>
</evidence>
<dbReference type="Gene3D" id="3.40.630.10">
    <property type="entry name" value="Zn peptidases"/>
    <property type="match status" value="1"/>
</dbReference>
<dbReference type="SUPFAM" id="SSF52025">
    <property type="entry name" value="PA domain"/>
    <property type="match status" value="1"/>
</dbReference>
<organism evidence="7 8">
    <name type="scientific">Trichoderma asperellum</name>
    <name type="common">Filamentous fungus</name>
    <dbReference type="NCBI Taxonomy" id="101201"/>
    <lineage>
        <taxon>Eukaryota</taxon>
        <taxon>Fungi</taxon>
        <taxon>Dikarya</taxon>
        <taxon>Ascomycota</taxon>
        <taxon>Pezizomycotina</taxon>
        <taxon>Sordariomycetes</taxon>
        <taxon>Hypocreomycetidae</taxon>
        <taxon>Hypocreales</taxon>
        <taxon>Hypocreaceae</taxon>
        <taxon>Trichoderma</taxon>
    </lineage>
</organism>
<dbReference type="GO" id="GO:0004180">
    <property type="term" value="F:carboxypeptidase activity"/>
    <property type="evidence" value="ECO:0007669"/>
    <property type="project" value="TreeGrafter"/>
</dbReference>
<feature type="compositionally biased region" description="Acidic residues" evidence="2">
    <location>
        <begin position="74"/>
        <end position="90"/>
    </location>
</feature>
<dbReference type="InterPro" id="IPR039373">
    <property type="entry name" value="Peptidase_M28B"/>
</dbReference>
<protein>
    <submittedName>
        <fullName evidence="7">N-acetylated-alpha-linked acidic dipeptidase 2</fullName>
    </submittedName>
</protein>
<accession>A0A6V8QT53</accession>
<dbReference type="OrthoDB" id="5841748at2759"/>
<evidence type="ECO:0000256" key="3">
    <source>
        <dbReference type="SAM" id="Phobius"/>
    </source>
</evidence>
<evidence type="ECO:0000256" key="2">
    <source>
        <dbReference type="SAM" id="MobiDB-lite"/>
    </source>
</evidence>
<dbReference type="Gene3D" id="1.20.930.40">
    <property type="entry name" value="Transferrin receptor-like, dimerisation domain"/>
    <property type="match status" value="1"/>
</dbReference>
<dbReference type="InterPro" id="IPR003137">
    <property type="entry name" value="PA_domain"/>
</dbReference>
<dbReference type="Pfam" id="PF04389">
    <property type="entry name" value="Peptidase_M28"/>
    <property type="match status" value="1"/>
</dbReference>
<dbReference type="FunFam" id="3.40.630.10:FF:000101">
    <property type="entry name" value="N-acetylated alpha-linked acidic dipeptidase like 1"/>
    <property type="match status" value="1"/>
</dbReference>
<feature type="region of interest" description="Disordered" evidence="2">
    <location>
        <begin position="1"/>
        <end position="109"/>
    </location>
</feature>
<keyword evidence="3" id="KW-0472">Membrane</keyword>
<dbReference type="CDD" id="cd08022">
    <property type="entry name" value="M28_PSMA_like"/>
    <property type="match status" value="1"/>
</dbReference>
<name>A0A6V8QT53_TRIAP</name>
<evidence type="ECO:0000259" key="5">
    <source>
        <dbReference type="Pfam" id="PF04253"/>
    </source>
</evidence>
<dbReference type="InterPro" id="IPR007484">
    <property type="entry name" value="Peptidase_M28"/>
</dbReference>
<dbReference type="EMBL" id="BLZH01000003">
    <property type="protein sequence ID" value="GFP54238.1"/>
    <property type="molecule type" value="Genomic_DNA"/>
</dbReference>
<comment type="caution">
    <text evidence="7">The sequence shown here is derived from an EMBL/GenBank/DDBJ whole genome shotgun (WGS) entry which is preliminary data.</text>
</comment>
<gene>
    <name evidence="7" type="ORF">TASIC1_0003061600</name>
</gene>
<evidence type="ECO:0000256" key="1">
    <source>
        <dbReference type="ARBA" id="ARBA00005634"/>
    </source>
</evidence>
<reference evidence="7 8" key="1">
    <citation type="submission" date="2020-07" db="EMBL/GenBank/DDBJ databases">
        <title>Trichoderma asperellum IC-1 whole genome shotgun sequence.</title>
        <authorList>
            <person name="Kanamasa S."/>
            <person name="Takahashi H."/>
        </authorList>
    </citation>
    <scope>NUCLEOTIDE SEQUENCE [LARGE SCALE GENOMIC DNA]</scope>
    <source>
        <strain evidence="7 8">IC-1</strain>
    </source>
</reference>
<dbReference type="AlphaFoldDB" id="A0A6V8QT53"/>
<dbReference type="Proteomes" id="UP000517252">
    <property type="component" value="Unassembled WGS sequence"/>
</dbReference>
<dbReference type="SUPFAM" id="SSF47672">
    <property type="entry name" value="Transferrin receptor-like dimerisation domain"/>
    <property type="match status" value="1"/>
</dbReference>
<keyword evidence="3" id="KW-0812">Transmembrane</keyword>
<feature type="compositionally biased region" description="Polar residues" evidence="2">
    <location>
        <begin position="45"/>
        <end position="63"/>
    </location>
</feature>
<evidence type="ECO:0000259" key="4">
    <source>
        <dbReference type="Pfam" id="PF02225"/>
    </source>
</evidence>